<accession>K1TWY7</accession>
<feature type="non-terminal residue" evidence="7">
    <location>
        <position position="307"/>
    </location>
</feature>
<dbReference type="Gene3D" id="1.20.1560.10">
    <property type="entry name" value="ABC transporter type 1, transmembrane domain"/>
    <property type="match status" value="1"/>
</dbReference>
<dbReference type="GO" id="GO:0140359">
    <property type="term" value="F:ABC-type transporter activity"/>
    <property type="evidence" value="ECO:0007669"/>
    <property type="project" value="InterPro"/>
</dbReference>
<feature type="transmembrane region" description="Helical" evidence="5">
    <location>
        <begin position="49"/>
        <end position="66"/>
    </location>
</feature>
<feature type="transmembrane region" description="Helical" evidence="5">
    <location>
        <begin position="72"/>
        <end position="89"/>
    </location>
</feature>
<dbReference type="EMBL" id="AJWY01002696">
    <property type="protein sequence ID" value="EKC77627.1"/>
    <property type="molecule type" value="Genomic_DNA"/>
</dbReference>
<dbReference type="InterPro" id="IPR036640">
    <property type="entry name" value="ABC1_TM_sf"/>
</dbReference>
<keyword evidence="3 5" id="KW-1133">Transmembrane helix</keyword>
<sequence>FGIRRQIYEKILHSGWREVTAYHTGDLMTRLTSDAGNVADGIVGTIPNILQLGIELVLVFCMLFYYSPLLAVFALLVAPVAALCSWWLGKRLKRLQGKVQESESEYRSFLQESLANLLIVKAFTGEDRAVERLTKLREERFYWVYRKTGLGTASSTVMSLAFQGGYLIAFSYGAWQLSRQQITYGTMSVFLTLVNRVQAPILGLAQQIPRIIALLTSAGRIMELQRIPGEQRAAGEIRGWEIGVELRNVCFGYTREPVLKRVNLKICPGEFVAIAGESGIGKTTLIRILMAFLETGAGTVDFYNGSG</sequence>
<dbReference type="InterPro" id="IPR003439">
    <property type="entry name" value="ABC_transporter-like_ATP-bd"/>
</dbReference>
<evidence type="ECO:0000256" key="1">
    <source>
        <dbReference type="ARBA" id="ARBA00004141"/>
    </source>
</evidence>
<name>K1TWY7_9ZZZZ</name>
<keyword evidence="7" id="KW-0067">ATP-binding</keyword>
<dbReference type="PANTHER" id="PTHR43394">
    <property type="entry name" value="ATP-DEPENDENT PERMEASE MDL1, MITOCHONDRIAL"/>
    <property type="match status" value="1"/>
</dbReference>
<comment type="caution">
    <text evidence="7">The sequence shown here is derived from an EMBL/GenBank/DDBJ whole genome shotgun (WGS) entry which is preliminary data.</text>
</comment>
<evidence type="ECO:0000256" key="2">
    <source>
        <dbReference type="ARBA" id="ARBA00022692"/>
    </source>
</evidence>
<dbReference type="SUPFAM" id="SSF52540">
    <property type="entry name" value="P-loop containing nucleoside triphosphate hydrolases"/>
    <property type="match status" value="1"/>
</dbReference>
<dbReference type="PROSITE" id="PS50929">
    <property type="entry name" value="ABC_TM1F"/>
    <property type="match status" value="1"/>
</dbReference>
<dbReference type="GO" id="GO:0016020">
    <property type="term" value="C:membrane"/>
    <property type="evidence" value="ECO:0007669"/>
    <property type="project" value="UniProtKB-SubCell"/>
</dbReference>
<dbReference type="SUPFAM" id="SSF90123">
    <property type="entry name" value="ABC transporter transmembrane region"/>
    <property type="match status" value="1"/>
</dbReference>
<keyword evidence="2 5" id="KW-0812">Transmembrane</keyword>
<keyword evidence="7" id="KW-0547">Nucleotide-binding</keyword>
<evidence type="ECO:0000259" key="6">
    <source>
        <dbReference type="PROSITE" id="PS50929"/>
    </source>
</evidence>
<dbReference type="Pfam" id="PF00005">
    <property type="entry name" value="ABC_tran"/>
    <property type="match status" value="1"/>
</dbReference>
<reference evidence="7" key="1">
    <citation type="journal article" date="2013" name="Environ. Microbiol.">
        <title>Microbiota from the distal guts of lean and obese adolescents exhibit partial functional redundancy besides clear differences in community structure.</title>
        <authorList>
            <person name="Ferrer M."/>
            <person name="Ruiz A."/>
            <person name="Lanza F."/>
            <person name="Haange S.B."/>
            <person name="Oberbach A."/>
            <person name="Till H."/>
            <person name="Bargiela R."/>
            <person name="Campoy C."/>
            <person name="Segura M.T."/>
            <person name="Richter M."/>
            <person name="von Bergen M."/>
            <person name="Seifert J."/>
            <person name="Suarez A."/>
        </authorList>
    </citation>
    <scope>NUCLEOTIDE SEQUENCE</scope>
</reference>
<organism evidence="7">
    <name type="scientific">human gut metagenome</name>
    <dbReference type="NCBI Taxonomy" id="408170"/>
    <lineage>
        <taxon>unclassified sequences</taxon>
        <taxon>metagenomes</taxon>
        <taxon>organismal metagenomes</taxon>
    </lineage>
</organism>
<dbReference type="InterPro" id="IPR039421">
    <property type="entry name" value="Type_1_exporter"/>
</dbReference>
<feature type="non-terminal residue" evidence="7">
    <location>
        <position position="1"/>
    </location>
</feature>
<evidence type="ECO:0000313" key="7">
    <source>
        <dbReference type="EMBL" id="EKC77627.1"/>
    </source>
</evidence>
<dbReference type="GO" id="GO:0016887">
    <property type="term" value="F:ATP hydrolysis activity"/>
    <property type="evidence" value="ECO:0007669"/>
    <property type="project" value="InterPro"/>
</dbReference>
<protein>
    <submittedName>
        <fullName evidence="7">ABC transporter, ATP-binding protein</fullName>
    </submittedName>
</protein>
<dbReference type="CDD" id="cd07346">
    <property type="entry name" value="ABC_6TM_exporters"/>
    <property type="match status" value="1"/>
</dbReference>
<evidence type="ECO:0000256" key="4">
    <source>
        <dbReference type="ARBA" id="ARBA00023136"/>
    </source>
</evidence>
<proteinExistence type="predicted"/>
<dbReference type="AlphaFoldDB" id="K1TWY7"/>
<evidence type="ECO:0000256" key="5">
    <source>
        <dbReference type="SAM" id="Phobius"/>
    </source>
</evidence>
<dbReference type="Pfam" id="PF00664">
    <property type="entry name" value="ABC_membrane"/>
    <property type="match status" value="1"/>
</dbReference>
<keyword evidence="4 5" id="KW-0472">Membrane</keyword>
<dbReference type="InterPro" id="IPR011527">
    <property type="entry name" value="ABC1_TM_dom"/>
</dbReference>
<gene>
    <name evidence="7" type="ORF">LEA_04077</name>
</gene>
<dbReference type="GO" id="GO:0005524">
    <property type="term" value="F:ATP binding"/>
    <property type="evidence" value="ECO:0007669"/>
    <property type="project" value="UniProtKB-KW"/>
</dbReference>
<dbReference type="Gene3D" id="3.40.50.300">
    <property type="entry name" value="P-loop containing nucleotide triphosphate hydrolases"/>
    <property type="match status" value="1"/>
</dbReference>
<comment type="subcellular location">
    <subcellularLocation>
        <location evidence="1">Membrane</location>
        <topology evidence="1">Multi-pass membrane protein</topology>
    </subcellularLocation>
</comment>
<feature type="domain" description="ABC transmembrane type-1" evidence="6">
    <location>
        <begin position="1"/>
        <end position="213"/>
    </location>
</feature>
<dbReference type="InterPro" id="IPR027417">
    <property type="entry name" value="P-loop_NTPase"/>
</dbReference>
<evidence type="ECO:0000256" key="3">
    <source>
        <dbReference type="ARBA" id="ARBA00022989"/>
    </source>
</evidence>